<organism evidence="4 5">
    <name type="scientific">Rehmannia glutinosa</name>
    <name type="common">Chinese foxglove</name>
    <dbReference type="NCBI Taxonomy" id="99300"/>
    <lineage>
        <taxon>Eukaryota</taxon>
        <taxon>Viridiplantae</taxon>
        <taxon>Streptophyta</taxon>
        <taxon>Embryophyta</taxon>
        <taxon>Tracheophyta</taxon>
        <taxon>Spermatophyta</taxon>
        <taxon>Magnoliopsida</taxon>
        <taxon>eudicotyledons</taxon>
        <taxon>Gunneridae</taxon>
        <taxon>Pentapetalae</taxon>
        <taxon>asterids</taxon>
        <taxon>lamiids</taxon>
        <taxon>Lamiales</taxon>
        <taxon>Orobanchaceae</taxon>
        <taxon>Rehmannieae</taxon>
        <taxon>Rehmannia</taxon>
    </lineage>
</organism>
<dbReference type="InterPro" id="IPR050823">
    <property type="entry name" value="Plant_Ser_Thr_Prot_Kinase"/>
</dbReference>
<dbReference type="Pfam" id="PF07714">
    <property type="entry name" value="PK_Tyr_Ser-Thr"/>
    <property type="match status" value="1"/>
</dbReference>
<comment type="caution">
    <text evidence="4">The sequence shown here is derived from an EMBL/GenBank/DDBJ whole genome shotgun (WGS) entry which is preliminary data.</text>
</comment>
<keyword evidence="5" id="KW-1185">Reference proteome</keyword>
<sequence>MHGNIQEKAYRRGGSRVYDNWERLVAAVLKREQLRQLTLSHSFTSSISADFDSRSSFDFSLEDLPASRFSSETISMETPSVPSILSDGVVRPIKLKELKKATRHFLRADVFFEQGAWSPVLKAWIDEHTLTASKPGFGIPVTVKKWNAEGLQAHEEWSKELNYLSQLRHPNVVKLVGYCSEEDNMILVYEFLPRGSLDNYLFRRGHPTLPWAIRIKVAIGVARGLSFLHDKEKPAMHQIFTTATILLDGYEYNAKLCNFSSARDGPTGDMTIESTPVMGAYSYAAPEYIATGQLTAKCNVYSFGVVLLELLFGELIIDRTRASKEHNVAEWAETYLRDKRKLLQVMDPKLEEQYPRNEAYDVVTIAKQCLSTKPERRPRMAEVLVALEKLQGPKTL</sequence>
<keyword evidence="2" id="KW-1003">Cell membrane</keyword>
<evidence type="ECO:0000313" key="5">
    <source>
        <dbReference type="Proteomes" id="UP001318860"/>
    </source>
</evidence>
<reference evidence="4 5" key="1">
    <citation type="journal article" date="2021" name="Comput. Struct. Biotechnol. J.">
        <title>De novo genome assembly of the potent medicinal plant Rehmannia glutinosa using nanopore technology.</title>
        <authorList>
            <person name="Ma L."/>
            <person name="Dong C."/>
            <person name="Song C."/>
            <person name="Wang X."/>
            <person name="Zheng X."/>
            <person name="Niu Y."/>
            <person name="Chen S."/>
            <person name="Feng W."/>
        </authorList>
    </citation>
    <scope>NUCLEOTIDE SEQUENCE [LARGE SCALE GENOMIC DNA]</scope>
    <source>
        <strain evidence="4">DH-2019</strain>
    </source>
</reference>
<dbReference type="Gene3D" id="1.10.510.10">
    <property type="entry name" value="Transferase(Phosphotransferase) domain 1"/>
    <property type="match status" value="1"/>
</dbReference>
<gene>
    <name evidence="4" type="ORF">DH2020_014714</name>
</gene>
<dbReference type="SUPFAM" id="SSF56112">
    <property type="entry name" value="Protein kinase-like (PK-like)"/>
    <property type="match status" value="1"/>
</dbReference>
<comment type="subcellular location">
    <subcellularLocation>
        <location evidence="1">Cell membrane</location>
    </subcellularLocation>
</comment>
<evidence type="ECO:0000256" key="1">
    <source>
        <dbReference type="ARBA" id="ARBA00004236"/>
    </source>
</evidence>
<feature type="domain" description="Protein kinase" evidence="3">
    <location>
        <begin position="106"/>
        <end position="390"/>
    </location>
</feature>
<proteinExistence type="predicted"/>
<evidence type="ECO:0000313" key="4">
    <source>
        <dbReference type="EMBL" id="KAK6152079.1"/>
    </source>
</evidence>
<evidence type="ECO:0000256" key="2">
    <source>
        <dbReference type="ARBA" id="ARBA00022475"/>
    </source>
</evidence>
<dbReference type="Proteomes" id="UP001318860">
    <property type="component" value="Unassembled WGS sequence"/>
</dbReference>
<protein>
    <recommendedName>
        <fullName evidence="3">Protein kinase domain-containing protein</fullName>
    </recommendedName>
</protein>
<dbReference type="Gene3D" id="3.30.200.20">
    <property type="entry name" value="Phosphorylase Kinase, domain 1"/>
    <property type="match status" value="1"/>
</dbReference>
<accession>A0ABR0WY65</accession>
<dbReference type="InterPro" id="IPR011009">
    <property type="entry name" value="Kinase-like_dom_sf"/>
</dbReference>
<dbReference type="InterPro" id="IPR000719">
    <property type="entry name" value="Prot_kinase_dom"/>
</dbReference>
<dbReference type="InterPro" id="IPR001245">
    <property type="entry name" value="Ser-Thr/Tyr_kinase_cat_dom"/>
</dbReference>
<dbReference type="PROSITE" id="PS50011">
    <property type="entry name" value="PROTEIN_KINASE_DOM"/>
    <property type="match status" value="1"/>
</dbReference>
<evidence type="ECO:0000259" key="3">
    <source>
        <dbReference type="PROSITE" id="PS50011"/>
    </source>
</evidence>
<keyword evidence="2" id="KW-0472">Membrane</keyword>
<dbReference type="EMBL" id="JABTTQ020000007">
    <property type="protein sequence ID" value="KAK6152079.1"/>
    <property type="molecule type" value="Genomic_DNA"/>
</dbReference>
<dbReference type="PANTHER" id="PTHR45621">
    <property type="entry name" value="OS01G0588500 PROTEIN-RELATED"/>
    <property type="match status" value="1"/>
</dbReference>
<name>A0ABR0WY65_REHGL</name>